<gene>
    <name evidence="1" type="ORF">COC19_05795</name>
</gene>
<evidence type="ECO:0000313" key="1">
    <source>
        <dbReference type="EMBL" id="PCH60558.1"/>
    </source>
</evidence>
<dbReference type="Proteomes" id="UP000218172">
    <property type="component" value="Unassembled WGS sequence"/>
</dbReference>
<dbReference type="EMBL" id="NVQR01000089">
    <property type="protein sequence ID" value="PCH60558.1"/>
    <property type="molecule type" value="Genomic_DNA"/>
</dbReference>
<protein>
    <submittedName>
        <fullName evidence="1">Uncharacterized protein</fullName>
    </submittedName>
</protein>
<accession>A0A2A4ML35</accession>
<name>A0A2A4ML35_9GAMM</name>
<comment type="caution">
    <text evidence="1">The sequence shown here is derived from an EMBL/GenBank/DDBJ whole genome shotgun (WGS) entry which is preliminary data.</text>
</comment>
<proteinExistence type="predicted"/>
<evidence type="ECO:0000313" key="2">
    <source>
        <dbReference type="Proteomes" id="UP000218172"/>
    </source>
</evidence>
<sequence>MNSNAKDPDALSAEDLIVSGKTQLSNEIKILENWLRDIKQSQCSGINDIDIAATCKSYEDMLRSRREMLSTLSKQALKKSPLVQ</sequence>
<dbReference type="AlphaFoldDB" id="A0A2A4ML35"/>
<reference evidence="2" key="1">
    <citation type="submission" date="2017-08" db="EMBL/GenBank/DDBJ databases">
        <title>A dynamic microbial community with high functional redundancy inhabits the cold, oxic subseafloor aquifer.</title>
        <authorList>
            <person name="Tully B.J."/>
            <person name="Wheat C.G."/>
            <person name="Glazer B.T."/>
            <person name="Huber J.A."/>
        </authorList>
    </citation>
    <scope>NUCLEOTIDE SEQUENCE [LARGE SCALE GENOMIC DNA]</scope>
</reference>
<organism evidence="1 2">
    <name type="scientific">SAR86 cluster bacterium</name>
    <dbReference type="NCBI Taxonomy" id="2030880"/>
    <lineage>
        <taxon>Bacteria</taxon>
        <taxon>Pseudomonadati</taxon>
        <taxon>Pseudomonadota</taxon>
        <taxon>Gammaproteobacteria</taxon>
        <taxon>SAR86 cluster</taxon>
    </lineage>
</organism>